<gene>
    <name evidence="1" type="ORF">HYPSUDRAFT_42920</name>
</gene>
<name>A0A0D2NVT1_HYPSF</name>
<dbReference type="Gene3D" id="3.30.420.40">
    <property type="match status" value="1"/>
</dbReference>
<keyword evidence="2" id="KW-1185">Reference proteome</keyword>
<protein>
    <submittedName>
        <fullName evidence="1">Uncharacterized protein</fullName>
    </submittedName>
</protein>
<evidence type="ECO:0000313" key="2">
    <source>
        <dbReference type="Proteomes" id="UP000054270"/>
    </source>
</evidence>
<dbReference type="PANTHER" id="PTHR14187:SF5">
    <property type="entry name" value="HEAT SHOCK 70 KDA PROTEIN 12A"/>
    <property type="match status" value="1"/>
</dbReference>
<dbReference type="AlphaFoldDB" id="A0A0D2NVT1"/>
<dbReference type="OMA" id="HIGHERI"/>
<dbReference type="PANTHER" id="PTHR14187">
    <property type="entry name" value="ALPHA KINASE/ELONGATION FACTOR 2 KINASE"/>
    <property type="match status" value="1"/>
</dbReference>
<dbReference type="EMBL" id="KN817565">
    <property type="protein sequence ID" value="KJA20616.1"/>
    <property type="molecule type" value="Genomic_DNA"/>
</dbReference>
<accession>A0A0D2NVT1</accession>
<dbReference type="SUPFAM" id="SSF53067">
    <property type="entry name" value="Actin-like ATPase domain"/>
    <property type="match status" value="2"/>
</dbReference>
<dbReference type="STRING" id="945553.A0A0D2NVT1"/>
<dbReference type="InterPro" id="IPR043129">
    <property type="entry name" value="ATPase_NBD"/>
</dbReference>
<sequence length="603" mass="66978">MALNPTRAPFSGLRRKLVLAFDVGTTYSGISYSVLDPDRVPEIKGVTKFPAQDYISGASKIPTVIYYDRNGKVRAVGAETLRDGIQEQAEDEDWVKAEWFKLHLRSRLGPGAGSEITNKIPPLPPGKTVVQVFADFLVYLLSCASKYIHETHANGVALWNSVQGQIEFVLSHPNGWEGTQQSQMREAAVLAKLVVDTPAGNARLTFVTEGEASLHFAIQNGLPDGAMENGEGIVIIDAGGGTIDVSSYSRNMSGGATMSFEEISAPQCHFYGSVFVNDNARNFLKSYLANSPFVEDIDHIIRCFDKNTKPRFRNSNEPQYIKFGSIRDNDATVNVRSGQLKLEGRDLALFFKPSIDCVVQAVREQCQTAHKSISHVIFVGGFSASDYLLEQVTKGLSQTGLNVFRPESHVNKAVSDGAASFYLDHFVRSRISKVTYGHRMEPYYCADLADHRGRVSTAYTGPSGGLLVRNGFDVILPKNTSIPETKEFRRPYQFCYATAQEIMRIRDVPVVCYRGIVEVPKWTDIDPHNYTEICTIQVDLSQIPAIKTAKINGSGMYFAVNYEVIIIFGLTELKAQVAWLDRNNVEKRRSSFFQERGENIICS</sequence>
<reference evidence="2" key="1">
    <citation type="submission" date="2014-04" db="EMBL/GenBank/DDBJ databases">
        <title>Evolutionary Origins and Diversification of the Mycorrhizal Mutualists.</title>
        <authorList>
            <consortium name="DOE Joint Genome Institute"/>
            <consortium name="Mycorrhizal Genomics Consortium"/>
            <person name="Kohler A."/>
            <person name="Kuo A."/>
            <person name="Nagy L.G."/>
            <person name="Floudas D."/>
            <person name="Copeland A."/>
            <person name="Barry K.W."/>
            <person name="Cichocki N."/>
            <person name="Veneault-Fourrey C."/>
            <person name="LaButti K."/>
            <person name="Lindquist E.A."/>
            <person name="Lipzen A."/>
            <person name="Lundell T."/>
            <person name="Morin E."/>
            <person name="Murat C."/>
            <person name="Riley R."/>
            <person name="Ohm R."/>
            <person name="Sun H."/>
            <person name="Tunlid A."/>
            <person name="Henrissat B."/>
            <person name="Grigoriev I.V."/>
            <person name="Hibbett D.S."/>
            <person name="Martin F."/>
        </authorList>
    </citation>
    <scope>NUCLEOTIDE SEQUENCE [LARGE SCALE GENOMIC DNA]</scope>
    <source>
        <strain evidence="2">FD-334 SS-4</strain>
    </source>
</reference>
<proteinExistence type="predicted"/>
<organism evidence="1 2">
    <name type="scientific">Hypholoma sublateritium (strain FD-334 SS-4)</name>
    <dbReference type="NCBI Taxonomy" id="945553"/>
    <lineage>
        <taxon>Eukaryota</taxon>
        <taxon>Fungi</taxon>
        <taxon>Dikarya</taxon>
        <taxon>Basidiomycota</taxon>
        <taxon>Agaricomycotina</taxon>
        <taxon>Agaricomycetes</taxon>
        <taxon>Agaricomycetidae</taxon>
        <taxon>Agaricales</taxon>
        <taxon>Agaricineae</taxon>
        <taxon>Strophariaceae</taxon>
        <taxon>Hypholoma</taxon>
    </lineage>
</organism>
<dbReference type="OrthoDB" id="2963168at2759"/>
<dbReference type="Proteomes" id="UP000054270">
    <property type="component" value="Unassembled WGS sequence"/>
</dbReference>
<dbReference type="CDD" id="cd10170">
    <property type="entry name" value="ASKHA_NBD_HSP70"/>
    <property type="match status" value="1"/>
</dbReference>
<evidence type="ECO:0000313" key="1">
    <source>
        <dbReference type="EMBL" id="KJA20616.1"/>
    </source>
</evidence>